<keyword evidence="3" id="KW-1185">Reference proteome</keyword>
<accession>A0AAD8MNC2</accession>
<protein>
    <submittedName>
        <fullName evidence="2">Uncharacterized protein</fullName>
    </submittedName>
</protein>
<reference evidence="2" key="2">
    <citation type="submission" date="2023-05" db="EMBL/GenBank/DDBJ databases">
        <authorList>
            <person name="Schelkunov M.I."/>
        </authorList>
    </citation>
    <scope>NUCLEOTIDE SEQUENCE</scope>
    <source>
        <strain evidence="2">Hsosn_3</strain>
        <tissue evidence="2">Leaf</tissue>
    </source>
</reference>
<sequence length="144" mass="16884">MSFFRLRKIERILKEIKLKKKGRKLMKKKVWAEKLIAENEREMKIKESALRLPLENEIASLKSQIELLQQQIVSGVQDASNNSEVEDVNEEAVVYERRVSERGTEIKRLKKLLQKEKKKADSEKKKADTEKCRADKVLSDSERT</sequence>
<proteinExistence type="predicted"/>
<evidence type="ECO:0000313" key="3">
    <source>
        <dbReference type="Proteomes" id="UP001237642"/>
    </source>
</evidence>
<evidence type="ECO:0000313" key="2">
    <source>
        <dbReference type="EMBL" id="KAK1379501.1"/>
    </source>
</evidence>
<organism evidence="2 3">
    <name type="scientific">Heracleum sosnowskyi</name>
    <dbReference type="NCBI Taxonomy" id="360622"/>
    <lineage>
        <taxon>Eukaryota</taxon>
        <taxon>Viridiplantae</taxon>
        <taxon>Streptophyta</taxon>
        <taxon>Embryophyta</taxon>
        <taxon>Tracheophyta</taxon>
        <taxon>Spermatophyta</taxon>
        <taxon>Magnoliopsida</taxon>
        <taxon>eudicotyledons</taxon>
        <taxon>Gunneridae</taxon>
        <taxon>Pentapetalae</taxon>
        <taxon>asterids</taxon>
        <taxon>campanulids</taxon>
        <taxon>Apiales</taxon>
        <taxon>Apiaceae</taxon>
        <taxon>Apioideae</taxon>
        <taxon>apioid superclade</taxon>
        <taxon>Tordylieae</taxon>
        <taxon>Tordyliinae</taxon>
        <taxon>Heracleum</taxon>
    </lineage>
</organism>
<feature type="region of interest" description="Disordered" evidence="1">
    <location>
        <begin position="116"/>
        <end position="144"/>
    </location>
</feature>
<dbReference type="EMBL" id="JAUIZM010000006">
    <property type="protein sequence ID" value="KAK1379501.1"/>
    <property type="molecule type" value="Genomic_DNA"/>
</dbReference>
<dbReference type="AlphaFoldDB" id="A0AAD8MNC2"/>
<name>A0AAD8MNC2_9APIA</name>
<dbReference type="Proteomes" id="UP001237642">
    <property type="component" value="Unassembled WGS sequence"/>
</dbReference>
<reference evidence="2" key="1">
    <citation type="submission" date="2023-02" db="EMBL/GenBank/DDBJ databases">
        <title>Genome of toxic invasive species Heracleum sosnowskyi carries increased number of genes despite the absence of recent whole-genome duplications.</title>
        <authorList>
            <person name="Schelkunov M."/>
            <person name="Shtratnikova V."/>
            <person name="Makarenko M."/>
            <person name="Klepikova A."/>
            <person name="Omelchenko D."/>
            <person name="Novikova G."/>
            <person name="Obukhova E."/>
            <person name="Bogdanov V."/>
            <person name="Penin A."/>
            <person name="Logacheva M."/>
        </authorList>
    </citation>
    <scope>NUCLEOTIDE SEQUENCE</scope>
    <source>
        <strain evidence="2">Hsosn_3</strain>
        <tissue evidence="2">Leaf</tissue>
    </source>
</reference>
<dbReference type="PANTHER" id="PTHR35480:SF1">
    <property type="entry name" value="MATERNAL EFFECT EMBRYO ARREST 22"/>
    <property type="match status" value="1"/>
</dbReference>
<dbReference type="PANTHER" id="PTHR35480">
    <property type="entry name" value="MATERNAL EFFECT EMBRYO ARREST 22"/>
    <property type="match status" value="1"/>
</dbReference>
<gene>
    <name evidence="2" type="ORF">POM88_026245</name>
</gene>
<comment type="caution">
    <text evidence="2">The sequence shown here is derived from an EMBL/GenBank/DDBJ whole genome shotgun (WGS) entry which is preliminary data.</text>
</comment>
<evidence type="ECO:0000256" key="1">
    <source>
        <dbReference type="SAM" id="MobiDB-lite"/>
    </source>
</evidence>